<evidence type="ECO:0000313" key="2">
    <source>
        <dbReference type="Proteomes" id="UP001178507"/>
    </source>
</evidence>
<gene>
    <name evidence="1" type="ORF">EVOR1521_LOCUS6608</name>
</gene>
<accession>A0AA36MT23</accession>
<protein>
    <submittedName>
        <fullName evidence="1">Uncharacterized protein</fullName>
    </submittedName>
</protein>
<proteinExistence type="predicted"/>
<dbReference type="AlphaFoldDB" id="A0AA36MT23"/>
<name>A0AA36MT23_9DINO</name>
<reference evidence="1" key="1">
    <citation type="submission" date="2023-08" db="EMBL/GenBank/DDBJ databases">
        <authorList>
            <person name="Chen Y."/>
            <person name="Shah S."/>
            <person name="Dougan E. K."/>
            <person name="Thang M."/>
            <person name="Chan C."/>
        </authorList>
    </citation>
    <scope>NUCLEOTIDE SEQUENCE</scope>
</reference>
<evidence type="ECO:0000313" key="1">
    <source>
        <dbReference type="EMBL" id="CAJ1377927.1"/>
    </source>
</evidence>
<dbReference type="Proteomes" id="UP001178507">
    <property type="component" value="Unassembled WGS sequence"/>
</dbReference>
<sequence>VRRTAAPAYDSGPAIAFALHWAPWALPATGVSGCLGELNVAIHFVSWRGQPPVESLPTSAAQHLLRCLPSALQSSLTCQTGRHK</sequence>
<organism evidence="1 2">
    <name type="scientific">Effrenium voratum</name>
    <dbReference type="NCBI Taxonomy" id="2562239"/>
    <lineage>
        <taxon>Eukaryota</taxon>
        <taxon>Sar</taxon>
        <taxon>Alveolata</taxon>
        <taxon>Dinophyceae</taxon>
        <taxon>Suessiales</taxon>
        <taxon>Symbiodiniaceae</taxon>
        <taxon>Effrenium</taxon>
    </lineage>
</organism>
<feature type="non-terminal residue" evidence="1">
    <location>
        <position position="84"/>
    </location>
</feature>
<dbReference type="EMBL" id="CAUJNA010000500">
    <property type="protein sequence ID" value="CAJ1377927.1"/>
    <property type="molecule type" value="Genomic_DNA"/>
</dbReference>
<comment type="caution">
    <text evidence="1">The sequence shown here is derived from an EMBL/GenBank/DDBJ whole genome shotgun (WGS) entry which is preliminary data.</text>
</comment>
<feature type="non-terminal residue" evidence="1">
    <location>
        <position position="1"/>
    </location>
</feature>
<keyword evidence="2" id="KW-1185">Reference proteome</keyword>